<gene>
    <name evidence="1" type="ORF">UR38_C0007G0015</name>
</gene>
<protein>
    <recommendedName>
        <fullName evidence="3">Transcriptional regulator</fullName>
    </recommendedName>
</protein>
<name>A0A0G0CU51_9BACT</name>
<evidence type="ECO:0000313" key="1">
    <source>
        <dbReference type="EMBL" id="KKP46887.1"/>
    </source>
</evidence>
<proteinExistence type="predicted"/>
<reference evidence="1 2" key="1">
    <citation type="journal article" date="2015" name="Nature">
        <title>rRNA introns, odd ribosomes, and small enigmatic genomes across a large radiation of phyla.</title>
        <authorList>
            <person name="Brown C.T."/>
            <person name="Hug L.A."/>
            <person name="Thomas B.C."/>
            <person name="Sharon I."/>
            <person name="Castelle C.J."/>
            <person name="Singh A."/>
            <person name="Wilkins M.J."/>
            <person name="Williams K.H."/>
            <person name="Banfield J.F."/>
        </authorList>
    </citation>
    <scope>NUCLEOTIDE SEQUENCE [LARGE SCALE GENOMIC DNA]</scope>
</reference>
<dbReference type="AlphaFoldDB" id="A0A0G0CU51"/>
<dbReference type="EMBL" id="LBOZ01000007">
    <property type="protein sequence ID" value="KKP46887.1"/>
    <property type="molecule type" value="Genomic_DNA"/>
</dbReference>
<evidence type="ECO:0000313" key="2">
    <source>
        <dbReference type="Proteomes" id="UP000033995"/>
    </source>
</evidence>
<sequence>MKSLTFSLYSSKETVFSTQEISMILKEPNLNRLKSRINYLVKKEKLVSIRKGLYAKTNGYEILEAANKILTPSYISLETVLQKSGVTFQDYSHTIFVLSYQTREIVLGDSSICFKKIKDEILTNPEGIINKDGYFIASPERAFLDRIYLDKNYYFDHLDPIDWKKARHLLKLYNNKAMERRFNNYVNDFFTPHNND</sequence>
<organism evidence="1 2">
    <name type="scientific">Candidatus Woesebacteria bacterium GW2011_GWA2_33_28</name>
    <dbReference type="NCBI Taxonomy" id="1618561"/>
    <lineage>
        <taxon>Bacteria</taxon>
        <taxon>Candidatus Woeseibacteriota</taxon>
    </lineage>
</organism>
<dbReference type="Proteomes" id="UP000033995">
    <property type="component" value="Unassembled WGS sequence"/>
</dbReference>
<comment type="caution">
    <text evidence="1">The sequence shown here is derived from an EMBL/GenBank/DDBJ whole genome shotgun (WGS) entry which is preliminary data.</text>
</comment>
<accession>A0A0G0CU51</accession>
<evidence type="ECO:0008006" key="3">
    <source>
        <dbReference type="Google" id="ProtNLM"/>
    </source>
</evidence>